<feature type="region of interest" description="Disordered" evidence="6">
    <location>
        <begin position="1047"/>
        <end position="1147"/>
    </location>
</feature>
<dbReference type="Proteomes" id="UP000053259">
    <property type="component" value="Unassembled WGS sequence"/>
</dbReference>
<dbReference type="InterPro" id="IPR004342">
    <property type="entry name" value="EXS_C"/>
</dbReference>
<dbReference type="PANTHER" id="PTHR10783">
    <property type="entry name" value="XENOTROPIC AND POLYTROPIC RETROVIRUS RECEPTOR 1-RELATED"/>
    <property type="match status" value="1"/>
</dbReference>
<feature type="compositionally biased region" description="Acidic residues" evidence="6">
    <location>
        <begin position="962"/>
        <end position="971"/>
    </location>
</feature>
<dbReference type="RefSeq" id="XP_016211455.1">
    <property type="nucleotide sequence ID" value="XM_016360778.1"/>
</dbReference>
<dbReference type="VEuPathDB" id="FungiDB:PV09_07059"/>
<dbReference type="AlphaFoldDB" id="A0A0D1XH93"/>
<sequence>MKFAKELEHELVPEWRIKYLDYKLGKKKIKAIQRALRTAQSSNPLTPRRLGRGNTVSSRRDAAPQYSYLSRGGSRPLHTPHDAQTVQGNTPSHQHTSSAPKDIAPVRTRSSNHSGGRDGIGYLTPLYRARSRPSDAAHQGDDHDAAETTPLKHDFESTLHHTYTERGLTRYGSIIGSPPRDDAASHSLRGRGPPSLNLPGPALRTTTPTADEPPLTTTTSEPQLLKGVEEVGQDDVVGSTPYEAGKTRQPARKTPLSIRHRSIFSPRRVNSLPYGASEGPSRPVMKRLLSLGAPSTPSPVDLPLEAYRELDLRQAEFFNFLDLELEKVESFYKLKEDEATKRLEVLRQQLHIMRDRRIEELVKARMESRKAAKASEGNGNDGKGNGFLLAKTDSWLHKLDEALTAAKHGKFGKKSKAMATLGTPQVLEGGNPEDWNRDYVRRKQHTRIPYRTAKRKLKLAMQEYYRGLELLKSYALLNRKAFRKINKKYDKAVNARPSLRYMNEKVNHAYFVTSDVVDCHIRAVEDLYARYFEGGNHKVAAGKLRQKTTQSVDFTGVVFRTGLYIAAGLVFAVEGLVYAGQIIYGHDQVLRLNTSYLLQIYGGYFLMLLLMLFFVFDCRFWTMAKVNYAFVFEFDSRHNLDWRQLAELPSFLLFLLGFFVWINFSQYGTSQMFIYYPVILVGVTFVLLFNPLPILYHRARWWFLTALWRLFFSGLYPVEFRDFFLGDMFCSQTYAMGNIELFFCLYAHLAPGHASFANPAQCNSNNSRLLGFFSTLPGVWRALQCLRRYRDTKNAFPHLANCGKYTATICYYMSLSLWRMDKTFELKALFIFFATVNAVYCSIWDLVMDWSLLDPYSHYRFLRDHLAFKQVWMYYVAMIIDPILRFNWIFYAIYANDVQHSATLSFVVSLSEVFRRGVWTIFRVENEHCTNVGRFRASRDVPLPYKIKKIPEGAEGEGTIVEAEETAEDEEREAREEEQRRQGLRISPSLSRTRSTGVDLERQRTQDSTTTVRPRRRKSRSNTEPSPLIWGLSYVGNLLHTAHAQDFERKKRPAVAVTDKDDNKSDGFSDYDVDAGTDEEEERREQQDAERLFEDTVDRAEASGSGSGPEEVFSFQPKRQSEESSDDDEGVMSPGEPEAGTNVKAEE</sequence>
<dbReference type="PROSITE" id="PS51380">
    <property type="entry name" value="EXS"/>
    <property type="match status" value="1"/>
</dbReference>
<dbReference type="Pfam" id="PF03105">
    <property type="entry name" value="SPX"/>
    <property type="match status" value="1"/>
</dbReference>
<keyword evidence="5 7" id="KW-0472">Membrane</keyword>
<dbReference type="GO" id="GO:0005794">
    <property type="term" value="C:Golgi apparatus"/>
    <property type="evidence" value="ECO:0007669"/>
    <property type="project" value="TreeGrafter"/>
</dbReference>
<dbReference type="CDD" id="cd14475">
    <property type="entry name" value="SPX_SYG1_like"/>
    <property type="match status" value="1"/>
</dbReference>
<feature type="transmembrane region" description="Helical" evidence="7">
    <location>
        <begin position="872"/>
        <end position="894"/>
    </location>
</feature>
<dbReference type="STRING" id="253628.A0A0D1XH93"/>
<feature type="compositionally biased region" description="Basic and acidic residues" evidence="6">
    <location>
        <begin position="132"/>
        <end position="168"/>
    </location>
</feature>
<feature type="compositionally biased region" description="Basic and acidic residues" evidence="6">
    <location>
        <begin position="972"/>
        <end position="981"/>
    </location>
</feature>
<name>A0A0D1XH93_9PEZI</name>
<feature type="transmembrane region" description="Helical" evidence="7">
    <location>
        <begin position="642"/>
        <end position="662"/>
    </location>
</feature>
<feature type="compositionally biased region" description="Basic and acidic residues" evidence="6">
    <location>
        <begin position="1058"/>
        <end position="1067"/>
    </location>
</feature>
<dbReference type="GO" id="GO:0006817">
    <property type="term" value="P:phosphate ion transport"/>
    <property type="evidence" value="ECO:0007669"/>
    <property type="project" value="TreeGrafter"/>
</dbReference>
<comment type="similarity">
    <text evidence="2">Belongs to the SYG1 (TC 2.A.94) family.</text>
</comment>
<evidence type="ECO:0000256" key="2">
    <source>
        <dbReference type="ARBA" id="ARBA00009665"/>
    </source>
</evidence>
<feature type="compositionally biased region" description="Acidic residues" evidence="6">
    <location>
        <begin position="1069"/>
        <end position="1082"/>
    </location>
</feature>
<dbReference type="Pfam" id="PF03124">
    <property type="entry name" value="EXS"/>
    <property type="match status" value="1"/>
</dbReference>
<dbReference type="PANTHER" id="PTHR10783:SF103">
    <property type="entry name" value="SOLUTE CARRIER FAMILY 53 MEMBER 1"/>
    <property type="match status" value="1"/>
</dbReference>
<accession>A0A0D1XH93</accession>
<evidence type="ECO:0000256" key="4">
    <source>
        <dbReference type="ARBA" id="ARBA00022989"/>
    </source>
</evidence>
<feature type="compositionally biased region" description="Basic and acidic residues" evidence="6">
    <location>
        <begin position="1083"/>
        <end position="1101"/>
    </location>
</feature>
<evidence type="ECO:0000259" key="9">
    <source>
        <dbReference type="PROSITE" id="PS51382"/>
    </source>
</evidence>
<dbReference type="GO" id="GO:0016036">
    <property type="term" value="P:cellular response to phosphate starvation"/>
    <property type="evidence" value="ECO:0007669"/>
    <property type="project" value="TreeGrafter"/>
</dbReference>
<evidence type="ECO:0000259" key="8">
    <source>
        <dbReference type="PROSITE" id="PS51380"/>
    </source>
</evidence>
<dbReference type="FunCoup" id="A0A0D1XH93">
    <property type="interactions" value="526"/>
</dbReference>
<comment type="subcellular location">
    <subcellularLocation>
        <location evidence="1">Membrane</location>
        <topology evidence="1">Multi-pass membrane protein</topology>
    </subcellularLocation>
</comment>
<evidence type="ECO:0008006" key="12">
    <source>
        <dbReference type="Google" id="ProtNLM"/>
    </source>
</evidence>
<keyword evidence="3 7" id="KW-0812">Transmembrane</keyword>
<feature type="compositionally biased region" description="Polar residues" evidence="6">
    <location>
        <begin position="204"/>
        <end position="219"/>
    </location>
</feature>
<gene>
    <name evidence="10" type="ORF">PV09_07059</name>
</gene>
<feature type="domain" description="EXS" evidence="8">
    <location>
        <begin position="761"/>
        <end position="955"/>
    </location>
</feature>
<evidence type="ECO:0000313" key="10">
    <source>
        <dbReference type="EMBL" id="KIW01586.1"/>
    </source>
</evidence>
<evidence type="ECO:0000256" key="6">
    <source>
        <dbReference type="SAM" id="MobiDB-lite"/>
    </source>
</evidence>
<feature type="domain" description="SPX" evidence="9">
    <location>
        <begin position="1"/>
        <end position="503"/>
    </location>
</feature>
<evidence type="ECO:0000256" key="7">
    <source>
        <dbReference type="SAM" id="Phobius"/>
    </source>
</evidence>
<organism evidence="10 11">
    <name type="scientific">Verruconis gallopava</name>
    <dbReference type="NCBI Taxonomy" id="253628"/>
    <lineage>
        <taxon>Eukaryota</taxon>
        <taxon>Fungi</taxon>
        <taxon>Dikarya</taxon>
        <taxon>Ascomycota</taxon>
        <taxon>Pezizomycotina</taxon>
        <taxon>Dothideomycetes</taxon>
        <taxon>Pleosporomycetidae</taxon>
        <taxon>Venturiales</taxon>
        <taxon>Sympoventuriaceae</taxon>
        <taxon>Verruconis</taxon>
    </lineage>
</organism>
<dbReference type="InParanoid" id="A0A0D1XH93"/>
<protein>
    <recommendedName>
        <fullName evidence="12">SPX domain-containing protein</fullName>
    </recommendedName>
</protein>
<feature type="transmembrane region" description="Helical" evidence="7">
    <location>
        <begin position="596"/>
        <end position="622"/>
    </location>
</feature>
<evidence type="ECO:0000256" key="5">
    <source>
        <dbReference type="ARBA" id="ARBA00023136"/>
    </source>
</evidence>
<evidence type="ECO:0000256" key="3">
    <source>
        <dbReference type="ARBA" id="ARBA00022692"/>
    </source>
</evidence>
<feature type="transmembrane region" description="Helical" evidence="7">
    <location>
        <begin position="674"/>
        <end position="695"/>
    </location>
</feature>
<keyword evidence="11" id="KW-1185">Reference proteome</keyword>
<dbReference type="PROSITE" id="PS51382">
    <property type="entry name" value="SPX"/>
    <property type="match status" value="1"/>
</dbReference>
<dbReference type="GeneID" id="27315032"/>
<feature type="transmembrane region" description="Helical" evidence="7">
    <location>
        <begin position="828"/>
        <end position="852"/>
    </location>
</feature>
<dbReference type="GO" id="GO:0000822">
    <property type="term" value="F:inositol hexakisphosphate binding"/>
    <property type="evidence" value="ECO:0007669"/>
    <property type="project" value="TreeGrafter"/>
</dbReference>
<dbReference type="OrthoDB" id="9970435at2759"/>
<reference evidence="10 11" key="1">
    <citation type="submission" date="2015-01" db="EMBL/GenBank/DDBJ databases">
        <title>The Genome Sequence of Ochroconis gallopava CBS43764.</title>
        <authorList>
            <consortium name="The Broad Institute Genomics Platform"/>
            <person name="Cuomo C."/>
            <person name="de Hoog S."/>
            <person name="Gorbushina A."/>
            <person name="Stielow B."/>
            <person name="Teixiera M."/>
            <person name="Abouelleil A."/>
            <person name="Chapman S.B."/>
            <person name="Priest M."/>
            <person name="Young S.K."/>
            <person name="Wortman J."/>
            <person name="Nusbaum C."/>
            <person name="Birren B."/>
        </authorList>
    </citation>
    <scope>NUCLEOTIDE SEQUENCE [LARGE SCALE GENOMIC DNA]</scope>
    <source>
        <strain evidence="10 11">CBS 43764</strain>
    </source>
</reference>
<dbReference type="GO" id="GO:0005886">
    <property type="term" value="C:plasma membrane"/>
    <property type="evidence" value="ECO:0007669"/>
    <property type="project" value="TreeGrafter"/>
</dbReference>
<feature type="transmembrane region" description="Helical" evidence="7">
    <location>
        <begin position="563"/>
        <end position="584"/>
    </location>
</feature>
<evidence type="ECO:0000256" key="1">
    <source>
        <dbReference type="ARBA" id="ARBA00004141"/>
    </source>
</evidence>
<evidence type="ECO:0000313" key="11">
    <source>
        <dbReference type="Proteomes" id="UP000053259"/>
    </source>
</evidence>
<feature type="compositionally biased region" description="Polar residues" evidence="6">
    <location>
        <begin position="82"/>
        <end position="99"/>
    </location>
</feature>
<dbReference type="EMBL" id="KN847554">
    <property type="protein sequence ID" value="KIW01586.1"/>
    <property type="molecule type" value="Genomic_DNA"/>
</dbReference>
<feature type="region of interest" description="Disordered" evidence="6">
    <location>
        <begin position="40"/>
        <end position="219"/>
    </location>
</feature>
<feature type="region of interest" description="Disordered" evidence="6">
    <location>
        <begin position="956"/>
        <end position="1029"/>
    </location>
</feature>
<dbReference type="InterPro" id="IPR004331">
    <property type="entry name" value="SPX_dom"/>
</dbReference>
<proteinExistence type="inferred from homology"/>
<keyword evidence="4 7" id="KW-1133">Transmembrane helix</keyword>